<evidence type="ECO:0000256" key="3">
    <source>
        <dbReference type="ARBA" id="ARBA00022679"/>
    </source>
</evidence>
<dbReference type="InterPro" id="IPR029063">
    <property type="entry name" value="SAM-dependent_MTases_sf"/>
</dbReference>
<dbReference type="AlphaFoldDB" id="Q0AMN2"/>
<evidence type="ECO:0000256" key="6">
    <source>
        <dbReference type="ARBA" id="ARBA00047422"/>
    </source>
</evidence>
<dbReference type="HOGENOM" id="CLU_006958_2_4_5"/>
<dbReference type="Gene3D" id="3.90.120.10">
    <property type="entry name" value="DNA Methylase, subunit A, domain 2"/>
    <property type="match status" value="1"/>
</dbReference>
<dbReference type="GO" id="GO:0032259">
    <property type="term" value="P:methylation"/>
    <property type="evidence" value="ECO:0007669"/>
    <property type="project" value="UniProtKB-KW"/>
</dbReference>
<dbReference type="GO" id="GO:0003886">
    <property type="term" value="F:DNA (cytosine-5-)-methyltransferase activity"/>
    <property type="evidence" value="ECO:0007669"/>
    <property type="project" value="UniProtKB-EC"/>
</dbReference>
<protein>
    <recommendedName>
        <fullName evidence="1">DNA (cytosine-5-)-methyltransferase</fullName>
        <ecNumber evidence="1">2.1.1.37</ecNumber>
    </recommendedName>
</protein>
<dbReference type="EC" id="2.1.1.37" evidence="1"/>
<dbReference type="STRING" id="394221.Mmar10_2163"/>
<evidence type="ECO:0000256" key="2">
    <source>
        <dbReference type="ARBA" id="ARBA00022603"/>
    </source>
</evidence>
<dbReference type="EMBL" id="CP000449">
    <property type="protein sequence ID" value="ABI66455.1"/>
    <property type="molecule type" value="Genomic_DNA"/>
</dbReference>
<dbReference type="PROSITE" id="PS51679">
    <property type="entry name" value="SAM_MT_C5"/>
    <property type="match status" value="1"/>
</dbReference>
<sequence precursor="true">MNIVDLFCGCGGLSLGAHYAGFNTALAVDVDNDLRSAYRRNFGVGNAEKLDLAKTKAATLKRKSGPERPVGVIGGPPCQGFSVMGRSIDDDPRNNLAVRFIELTAALGPKFFVMENVPGILAPRHKSTVDAVLSSIPDHYEVLGPIKLNAADFGAATSRERVLIVGFNPSEMDALSVADFDRVKLPSTSVREAIHDLPSPSAGVRKDGGYDWVKYTTEPKSAYARKMRTPPPRGYLPEYARQLFAKGYVTGLQPTEHTAKTIERFSETLPGKQESVSRYQRLSWEGIAPTLRAGTGSDKGSYQAARPIHPREPRVISIREAARLQGFPDWFLFHPTKWHSHRMIGNSVSPIFSEAIFSVIASKLDSKNALPLAAE</sequence>
<accession>Q0AMN2</accession>
<gene>
    <name evidence="9" type="ordered locus">Mmar10_2163</name>
</gene>
<comment type="catalytic activity">
    <reaction evidence="6">
        <text>a 2'-deoxycytidine in DNA + S-adenosyl-L-methionine = a 5-methyl-2'-deoxycytidine in DNA + S-adenosyl-L-homocysteine + H(+)</text>
        <dbReference type="Rhea" id="RHEA:13681"/>
        <dbReference type="Rhea" id="RHEA-COMP:11369"/>
        <dbReference type="Rhea" id="RHEA-COMP:11370"/>
        <dbReference type="ChEBI" id="CHEBI:15378"/>
        <dbReference type="ChEBI" id="CHEBI:57856"/>
        <dbReference type="ChEBI" id="CHEBI:59789"/>
        <dbReference type="ChEBI" id="CHEBI:85452"/>
        <dbReference type="ChEBI" id="CHEBI:85454"/>
        <dbReference type="EC" id="2.1.1.37"/>
    </reaction>
</comment>
<comment type="similarity">
    <text evidence="7 8">Belongs to the class I-like SAM-binding methyltransferase superfamily. C5-methyltransferase family.</text>
</comment>
<keyword evidence="5" id="KW-0680">Restriction system</keyword>
<evidence type="ECO:0000256" key="5">
    <source>
        <dbReference type="ARBA" id="ARBA00022747"/>
    </source>
</evidence>
<dbReference type="InterPro" id="IPR050390">
    <property type="entry name" value="C5-Methyltransferase"/>
</dbReference>
<evidence type="ECO:0000256" key="1">
    <source>
        <dbReference type="ARBA" id="ARBA00011975"/>
    </source>
</evidence>
<dbReference type="SUPFAM" id="SSF53335">
    <property type="entry name" value="S-adenosyl-L-methionine-dependent methyltransferases"/>
    <property type="match status" value="1"/>
</dbReference>
<dbReference type="Proteomes" id="UP000001964">
    <property type="component" value="Chromosome"/>
</dbReference>
<evidence type="ECO:0000256" key="8">
    <source>
        <dbReference type="RuleBase" id="RU000416"/>
    </source>
</evidence>
<evidence type="ECO:0000313" key="9">
    <source>
        <dbReference type="EMBL" id="ABI66455.1"/>
    </source>
</evidence>
<evidence type="ECO:0000256" key="7">
    <source>
        <dbReference type="PROSITE-ProRule" id="PRU01016"/>
    </source>
</evidence>
<feature type="active site" evidence="7">
    <location>
        <position position="78"/>
    </location>
</feature>
<dbReference type="RefSeq" id="WP_011644100.1">
    <property type="nucleotide sequence ID" value="NC_008347.1"/>
</dbReference>
<dbReference type="REBASE" id="13545">
    <property type="entry name" value="M.Mma10ORF2163P"/>
</dbReference>
<proteinExistence type="inferred from homology"/>
<dbReference type="PANTHER" id="PTHR10629">
    <property type="entry name" value="CYTOSINE-SPECIFIC METHYLTRANSFERASE"/>
    <property type="match status" value="1"/>
</dbReference>
<dbReference type="Pfam" id="PF00145">
    <property type="entry name" value="DNA_methylase"/>
    <property type="match status" value="1"/>
</dbReference>
<dbReference type="KEGG" id="mmr:Mmar10_2163"/>
<dbReference type="PRINTS" id="PR00105">
    <property type="entry name" value="C5METTRFRASE"/>
</dbReference>
<organism evidence="9 10">
    <name type="scientific">Maricaulis maris (strain MCS10)</name>
    <name type="common">Caulobacter maris</name>
    <dbReference type="NCBI Taxonomy" id="394221"/>
    <lineage>
        <taxon>Bacteria</taxon>
        <taxon>Pseudomonadati</taxon>
        <taxon>Pseudomonadota</taxon>
        <taxon>Alphaproteobacteria</taxon>
        <taxon>Maricaulales</taxon>
        <taxon>Maricaulaceae</taxon>
        <taxon>Maricaulis</taxon>
    </lineage>
</organism>
<evidence type="ECO:0000313" key="10">
    <source>
        <dbReference type="Proteomes" id="UP000001964"/>
    </source>
</evidence>
<keyword evidence="10" id="KW-1185">Reference proteome</keyword>
<name>Q0AMN2_MARMM</name>
<dbReference type="PANTHER" id="PTHR10629:SF52">
    <property type="entry name" value="DNA (CYTOSINE-5)-METHYLTRANSFERASE 1"/>
    <property type="match status" value="1"/>
</dbReference>
<keyword evidence="3 7" id="KW-0808">Transferase</keyword>
<keyword evidence="2 7" id="KW-0489">Methyltransferase</keyword>
<reference evidence="9 10" key="1">
    <citation type="submission" date="2006-08" db="EMBL/GenBank/DDBJ databases">
        <title>Complete sequence of Maricaulis maris MCS10.</title>
        <authorList>
            <consortium name="US DOE Joint Genome Institute"/>
            <person name="Copeland A."/>
            <person name="Lucas S."/>
            <person name="Lapidus A."/>
            <person name="Barry K."/>
            <person name="Detter J.C."/>
            <person name="Glavina del Rio T."/>
            <person name="Hammon N."/>
            <person name="Israni S."/>
            <person name="Dalin E."/>
            <person name="Tice H."/>
            <person name="Pitluck S."/>
            <person name="Saunders E."/>
            <person name="Brettin T."/>
            <person name="Bruce D."/>
            <person name="Han C."/>
            <person name="Tapia R."/>
            <person name="Gilna P."/>
            <person name="Schmutz J."/>
            <person name="Larimer F."/>
            <person name="Land M."/>
            <person name="Hauser L."/>
            <person name="Kyrpides N."/>
            <person name="Mikhailova N."/>
            <person name="Viollier P."/>
            <person name="Stephens C."/>
            <person name="Richardson P."/>
        </authorList>
    </citation>
    <scope>NUCLEOTIDE SEQUENCE [LARGE SCALE GENOMIC DNA]</scope>
    <source>
        <strain evidence="9 10">MCS10</strain>
    </source>
</reference>
<evidence type="ECO:0000256" key="4">
    <source>
        <dbReference type="ARBA" id="ARBA00022691"/>
    </source>
</evidence>
<dbReference type="InterPro" id="IPR001525">
    <property type="entry name" value="C5_MeTfrase"/>
</dbReference>
<keyword evidence="4 7" id="KW-0949">S-adenosyl-L-methionine</keyword>
<dbReference type="GO" id="GO:0009307">
    <property type="term" value="P:DNA restriction-modification system"/>
    <property type="evidence" value="ECO:0007669"/>
    <property type="project" value="UniProtKB-KW"/>
</dbReference>
<dbReference type="NCBIfam" id="TIGR00675">
    <property type="entry name" value="dcm"/>
    <property type="match status" value="1"/>
</dbReference>
<dbReference type="Gene3D" id="3.40.50.150">
    <property type="entry name" value="Vaccinia Virus protein VP39"/>
    <property type="match status" value="1"/>
</dbReference>
<dbReference type="eggNOG" id="COG0270">
    <property type="taxonomic scope" value="Bacteria"/>
</dbReference>